<evidence type="ECO:0000313" key="3">
    <source>
        <dbReference type="Proteomes" id="UP000318571"/>
    </source>
</evidence>
<evidence type="ECO:0000256" key="1">
    <source>
        <dbReference type="SAM" id="Phobius"/>
    </source>
</evidence>
<dbReference type="AlphaFoldDB" id="A0A553NFS3"/>
<name>A0A553NFS3_TIGCA</name>
<dbReference type="EMBL" id="VCGU01000458">
    <property type="protein sequence ID" value="TRY64296.1"/>
    <property type="molecule type" value="Genomic_DNA"/>
</dbReference>
<feature type="transmembrane region" description="Helical" evidence="1">
    <location>
        <begin position="6"/>
        <end position="26"/>
    </location>
</feature>
<proteinExistence type="predicted"/>
<comment type="caution">
    <text evidence="2">The sequence shown here is derived from an EMBL/GenBank/DDBJ whole genome shotgun (WGS) entry which is preliminary data.</text>
</comment>
<keyword evidence="1" id="KW-1133">Transmembrane helix</keyword>
<keyword evidence="1" id="KW-0472">Membrane</keyword>
<organism evidence="2 3">
    <name type="scientific">Tigriopus californicus</name>
    <name type="common">Marine copepod</name>
    <dbReference type="NCBI Taxonomy" id="6832"/>
    <lineage>
        <taxon>Eukaryota</taxon>
        <taxon>Metazoa</taxon>
        <taxon>Ecdysozoa</taxon>
        <taxon>Arthropoda</taxon>
        <taxon>Crustacea</taxon>
        <taxon>Multicrustacea</taxon>
        <taxon>Hexanauplia</taxon>
        <taxon>Copepoda</taxon>
        <taxon>Harpacticoida</taxon>
        <taxon>Harpacticidae</taxon>
        <taxon>Tigriopus</taxon>
    </lineage>
</organism>
<keyword evidence="3" id="KW-1185">Reference proteome</keyword>
<keyword evidence="1" id="KW-0812">Transmembrane</keyword>
<evidence type="ECO:0000313" key="2">
    <source>
        <dbReference type="EMBL" id="TRY64296.1"/>
    </source>
</evidence>
<reference evidence="2 3" key="1">
    <citation type="journal article" date="2018" name="Nat. Ecol. Evol.">
        <title>Genomic signatures of mitonuclear coevolution across populations of Tigriopus californicus.</title>
        <authorList>
            <person name="Barreto F.S."/>
            <person name="Watson E.T."/>
            <person name="Lima T.G."/>
            <person name="Willett C.S."/>
            <person name="Edmands S."/>
            <person name="Li W."/>
            <person name="Burton R.S."/>
        </authorList>
    </citation>
    <scope>NUCLEOTIDE SEQUENCE [LARGE SCALE GENOMIC DNA]</scope>
    <source>
        <strain evidence="2 3">San Diego</strain>
    </source>
</reference>
<dbReference type="Proteomes" id="UP000318571">
    <property type="component" value="Chromosome 10"/>
</dbReference>
<accession>A0A553NFS3</accession>
<sequence>MFFFKYWPVVVIPILYVGFYISLIYIKGDIVYRPYEDCNCMKEAAEKNPKSGQQKRPDQHLMEEINERNKRFFKYKSQIEQQSSHDYPMTNEENSQLKRSIHDPNSNPMEQFLVMSQEGQNTGERLYSAFKMPYLSLDHQTENHSSVMRRNCLKWSLVSGIISCTRWREPELVYHVIPTPPFGFL</sequence>
<protein>
    <submittedName>
        <fullName evidence="2">Uncharacterized protein</fullName>
    </submittedName>
</protein>
<gene>
    <name evidence="2" type="ORF">TCAL_02619</name>
</gene>